<accession>A0A382VYP8</accession>
<feature type="region of interest" description="Disordered" evidence="1">
    <location>
        <begin position="1"/>
        <end position="29"/>
    </location>
</feature>
<dbReference type="EMBL" id="UINC01155252">
    <property type="protein sequence ID" value="SVD50998.1"/>
    <property type="molecule type" value="Genomic_DNA"/>
</dbReference>
<dbReference type="AlphaFoldDB" id="A0A382VYP8"/>
<gene>
    <name evidence="2" type="ORF">METZ01_LOCUS403852</name>
</gene>
<name>A0A382VYP8_9ZZZZ</name>
<sequence length="29" mass="3328">MDDILNEMVTQNTRDRVERPALKRNPTGG</sequence>
<evidence type="ECO:0000256" key="1">
    <source>
        <dbReference type="SAM" id="MobiDB-lite"/>
    </source>
</evidence>
<proteinExistence type="predicted"/>
<reference evidence="2" key="1">
    <citation type="submission" date="2018-05" db="EMBL/GenBank/DDBJ databases">
        <authorList>
            <person name="Lanie J.A."/>
            <person name="Ng W.-L."/>
            <person name="Kazmierczak K.M."/>
            <person name="Andrzejewski T.M."/>
            <person name="Davidsen T.M."/>
            <person name="Wayne K.J."/>
            <person name="Tettelin H."/>
            <person name="Glass J.I."/>
            <person name="Rusch D."/>
            <person name="Podicherti R."/>
            <person name="Tsui H.-C.T."/>
            <person name="Winkler M.E."/>
        </authorList>
    </citation>
    <scope>NUCLEOTIDE SEQUENCE</scope>
</reference>
<organism evidence="2">
    <name type="scientific">marine metagenome</name>
    <dbReference type="NCBI Taxonomy" id="408172"/>
    <lineage>
        <taxon>unclassified sequences</taxon>
        <taxon>metagenomes</taxon>
        <taxon>ecological metagenomes</taxon>
    </lineage>
</organism>
<evidence type="ECO:0000313" key="2">
    <source>
        <dbReference type="EMBL" id="SVD50998.1"/>
    </source>
</evidence>
<protein>
    <submittedName>
        <fullName evidence="2">Uncharacterized protein</fullName>
    </submittedName>
</protein>